<dbReference type="OMA" id="TIGCTRD"/>
<reference evidence="4 5" key="1">
    <citation type="journal article" date="2011" name="Science">
        <title>The Selaginella genome identifies genetic changes associated with the evolution of vascular plants.</title>
        <authorList>
            <person name="Banks J.A."/>
            <person name="Nishiyama T."/>
            <person name="Hasebe M."/>
            <person name="Bowman J.L."/>
            <person name="Gribskov M."/>
            <person name="dePamphilis C."/>
            <person name="Albert V.A."/>
            <person name="Aono N."/>
            <person name="Aoyama T."/>
            <person name="Ambrose B.A."/>
            <person name="Ashton N.W."/>
            <person name="Axtell M.J."/>
            <person name="Barker E."/>
            <person name="Barker M.S."/>
            <person name="Bennetzen J.L."/>
            <person name="Bonawitz N.D."/>
            <person name="Chapple C."/>
            <person name="Cheng C."/>
            <person name="Correa L.G."/>
            <person name="Dacre M."/>
            <person name="DeBarry J."/>
            <person name="Dreyer I."/>
            <person name="Elias M."/>
            <person name="Engstrom E.M."/>
            <person name="Estelle M."/>
            <person name="Feng L."/>
            <person name="Finet C."/>
            <person name="Floyd S.K."/>
            <person name="Frommer W.B."/>
            <person name="Fujita T."/>
            <person name="Gramzow L."/>
            <person name="Gutensohn M."/>
            <person name="Harholt J."/>
            <person name="Hattori M."/>
            <person name="Heyl A."/>
            <person name="Hirai T."/>
            <person name="Hiwatashi Y."/>
            <person name="Ishikawa M."/>
            <person name="Iwata M."/>
            <person name="Karol K.G."/>
            <person name="Koehler B."/>
            <person name="Kolukisaoglu U."/>
            <person name="Kubo M."/>
            <person name="Kurata T."/>
            <person name="Lalonde S."/>
            <person name="Li K."/>
            <person name="Li Y."/>
            <person name="Litt A."/>
            <person name="Lyons E."/>
            <person name="Manning G."/>
            <person name="Maruyama T."/>
            <person name="Michael T.P."/>
            <person name="Mikami K."/>
            <person name="Miyazaki S."/>
            <person name="Morinaga S."/>
            <person name="Murata T."/>
            <person name="Mueller-Roeber B."/>
            <person name="Nelson D.R."/>
            <person name="Obara M."/>
            <person name="Oguri Y."/>
            <person name="Olmstead R.G."/>
            <person name="Onodera N."/>
            <person name="Petersen B.L."/>
            <person name="Pils B."/>
            <person name="Prigge M."/>
            <person name="Rensing S.A."/>
            <person name="Riano-Pachon D.M."/>
            <person name="Roberts A.W."/>
            <person name="Sato Y."/>
            <person name="Scheller H.V."/>
            <person name="Schulz B."/>
            <person name="Schulz C."/>
            <person name="Shakirov E.V."/>
            <person name="Shibagaki N."/>
            <person name="Shinohara N."/>
            <person name="Shippen D.E."/>
            <person name="Soerensen I."/>
            <person name="Sotooka R."/>
            <person name="Sugimoto N."/>
            <person name="Sugita M."/>
            <person name="Sumikawa N."/>
            <person name="Tanurdzic M."/>
            <person name="Theissen G."/>
            <person name="Ulvskov P."/>
            <person name="Wakazuki S."/>
            <person name="Weng J.K."/>
            <person name="Willats W.W."/>
            <person name="Wipf D."/>
            <person name="Wolf P.G."/>
            <person name="Yang L."/>
            <person name="Zimmer A.D."/>
            <person name="Zhu Q."/>
            <person name="Mitros T."/>
            <person name="Hellsten U."/>
            <person name="Loque D."/>
            <person name="Otillar R."/>
            <person name="Salamov A."/>
            <person name="Schmutz J."/>
            <person name="Shapiro H."/>
            <person name="Lindquist E."/>
            <person name="Lucas S."/>
            <person name="Rokhsar D."/>
            <person name="Grigoriev I.V."/>
        </authorList>
    </citation>
    <scope>NUCLEOTIDE SEQUENCE [LARGE SCALE GENOMIC DNA]</scope>
</reference>
<dbReference type="Proteomes" id="UP000001514">
    <property type="component" value="Unassembled WGS sequence"/>
</dbReference>
<dbReference type="GO" id="GO:0003735">
    <property type="term" value="F:structural constituent of ribosome"/>
    <property type="evidence" value="ECO:0007669"/>
    <property type="project" value="InterPro"/>
</dbReference>
<dbReference type="STRING" id="88036.D8T2L7"/>
<evidence type="ECO:0000256" key="2">
    <source>
        <dbReference type="ARBA" id="ARBA00022980"/>
    </source>
</evidence>
<dbReference type="Pfam" id="PF00861">
    <property type="entry name" value="Ribosomal_L18p"/>
    <property type="match status" value="1"/>
</dbReference>
<keyword evidence="2" id="KW-0689">Ribosomal protein</keyword>
<evidence type="ECO:0000313" key="5">
    <source>
        <dbReference type="Proteomes" id="UP000001514"/>
    </source>
</evidence>
<dbReference type="PANTHER" id="PTHR12899:SF6">
    <property type="entry name" value="OS01G0256600 PROTEIN"/>
    <property type="match status" value="1"/>
</dbReference>
<dbReference type="SUPFAM" id="SSF53137">
    <property type="entry name" value="Translational machinery components"/>
    <property type="match status" value="1"/>
</dbReference>
<evidence type="ECO:0000256" key="3">
    <source>
        <dbReference type="ARBA" id="ARBA00023274"/>
    </source>
</evidence>
<dbReference type="FunCoup" id="D8T2L7">
    <property type="interactions" value="1602"/>
</dbReference>
<sequence>MQFSNRSVTAEVFDTLHDNALVVRASSRDEELKQGLASLTDCAAAAKVGEALAERLKEKGIPGVTYFRNRGELYHGKRKALLDKLRETGVKLI</sequence>
<dbReference type="GO" id="GO:0005840">
    <property type="term" value="C:ribosome"/>
    <property type="evidence" value="ECO:0007669"/>
    <property type="project" value="UniProtKB-KW"/>
</dbReference>
<name>D8T2L7_SELML</name>
<organism evidence="5">
    <name type="scientific">Selaginella moellendorffii</name>
    <name type="common">Spikemoss</name>
    <dbReference type="NCBI Taxonomy" id="88036"/>
    <lineage>
        <taxon>Eukaryota</taxon>
        <taxon>Viridiplantae</taxon>
        <taxon>Streptophyta</taxon>
        <taxon>Embryophyta</taxon>
        <taxon>Tracheophyta</taxon>
        <taxon>Lycopodiopsida</taxon>
        <taxon>Selaginellales</taxon>
        <taxon>Selaginellaceae</taxon>
        <taxon>Selaginella</taxon>
    </lineage>
</organism>
<dbReference type="InParanoid" id="D8T2L7"/>
<dbReference type="GO" id="GO:0008097">
    <property type="term" value="F:5S rRNA binding"/>
    <property type="evidence" value="ECO:0000318"/>
    <property type="project" value="GO_Central"/>
</dbReference>
<dbReference type="InterPro" id="IPR005484">
    <property type="entry name" value="Ribosomal_uL18_bac/plant/anim"/>
</dbReference>
<evidence type="ECO:0000313" key="4">
    <source>
        <dbReference type="EMBL" id="EFJ09076.1"/>
    </source>
</evidence>
<dbReference type="AlphaFoldDB" id="D8T2L7"/>
<dbReference type="GO" id="GO:1990904">
    <property type="term" value="C:ribonucleoprotein complex"/>
    <property type="evidence" value="ECO:0007669"/>
    <property type="project" value="UniProtKB-KW"/>
</dbReference>
<evidence type="ECO:0000256" key="1">
    <source>
        <dbReference type="ARBA" id="ARBA00007116"/>
    </source>
</evidence>
<dbReference type="CDD" id="cd00432">
    <property type="entry name" value="Ribosomal_L18_L5e"/>
    <property type="match status" value="1"/>
</dbReference>
<protein>
    <recommendedName>
        <fullName evidence="6">50S ribosomal protein L18</fullName>
    </recommendedName>
</protein>
<evidence type="ECO:0008006" key="6">
    <source>
        <dbReference type="Google" id="ProtNLM"/>
    </source>
</evidence>
<keyword evidence="5" id="KW-1185">Reference proteome</keyword>
<dbReference type="eggNOG" id="KOG1870">
    <property type="taxonomic scope" value="Eukaryota"/>
</dbReference>
<gene>
    <name evidence="4" type="ORF">SELMODRAFT_130450</name>
</gene>
<proteinExistence type="inferred from homology"/>
<accession>D8T2L7</accession>
<dbReference type="PANTHER" id="PTHR12899">
    <property type="entry name" value="39S RIBOSOMAL PROTEIN L18, MITOCHONDRIAL"/>
    <property type="match status" value="1"/>
</dbReference>
<dbReference type="OrthoDB" id="1932324at2759"/>
<dbReference type="EMBL" id="GL377666">
    <property type="protein sequence ID" value="EFJ09076.1"/>
    <property type="molecule type" value="Genomic_DNA"/>
</dbReference>
<dbReference type="GO" id="GO:0006412">
    <property type="term" value="P:translation"/>
    <property type="evidence" value="ECO:0007669"/>
    <property type="project" value="InterPro"/>
</dbReference>
<comment type="similarity">
    <text evidence="1">Belongs to the universal ribosomal protein uL18 family.</text>
</comment>
<keyword evidence="3" id="KW-0687">Ribonucleoprotein</keyword>
<dbReference type="InterPro" id="IPR057268">
    <property type="entry name" value="Ribosomal_L18"/>
</dbReference>
<dbReference type="KEGG" id="smo:SELMODRAFT_130450"/>
<dbReference type="Gene3D" id="3.30.420.100">
    <property type="match status" value="1"/>
</dbReference>
<dbReference type="HOGENOM" id="CLU_098841_2_2_1"/>
<dbReference type="Gramene" id="EFJ09076">
    <property type="protein sequence ID" value="EFJ09076"/>
    <property type="gene ID" value="SELMODRAFT_130450"/>
</dbReference>